<dbReference type="PANTHER" id="PTHR30055:SF223">
    <property type="entry name" value="HTH-TYPE TRANSCRIPTIONAL REGULATOR UIDR"/>
    <property type="match status" value="1"/>
</dbReference>
<accession>A0ABT1DYM7</accession>
<reference evidence="4 5" key="1">
    <citation type="submission" date="2022-06" db="EMBL/GenBank/DDBJ databases">
        <title>New Species of the Genus Actinoplanes, ActinopZanes ferrugineus.</title>
        <authorList>
            <person name="Ding P."/>
        </authorList>
    </citation>
    <scope>NUCLEOTIDE SEQUENCE [LARGE SCALE GENOMIC DNA]</scope>
    <source>
        <strain evidence="4 5">TRM88003</strain>
    </source>
</reference>
<feature type="DNA-binding region" description="H-T-H motif" evidence="2">
    <location>
        <begin position="27"/>
        <end position="46"/>
    </location>
</feature>
<sequence length="232" mass="24524">MTDVESRSKIVEAATRLLQEQGIRAVTTRAVSETAGVQAPTIYRQFGDKDGLLDAVAEHVMATYVAAKTRTADTDDPVADLRAAWQAHIDFGLANPSLYALLSNPERAAHSPATTNGIKVLESRVRRLAAAGLLRVDEPRAVSMIHAAGSGAVLALLGQPSNARDPGLADAMFDAVTSAILTTTPPVRDPGPTTAAVTFGTVLPDLPALTDAERTLMAEWLTRSLTHLRSGH</sequence>
<dbReference type="InterPro" id="IPR050109">
    <property type="entry name" value="HTH-type_TetR-like_transc_reg"/>
</dbReference>
<evidence type="ECO:0000256" key="1">
    <source>
        <dbReference type="ARBA" id="ARBA00023125"/>
    </source>
</evidence>
<dbReference type="InterPro" id="IPR001647">
    <property type="entry name" value="HTH_TetR"/>
</dbReference>
<dbReference type="Pfam" id="PF00440">
    <property type="entry name" value="TetR_N"/>
    <property type="match status" value="1"/>
</dbReference>
<evidence type="ECO:0000259" key="3">
    <source>
        <dbReference type="PROSITE" id="PS50977"/>
    </source>
</evidence>
<gene>
    <name evidence="4" type="ORF">M1L60_35330</name>
</gene>
<name>A0ABT1DYM7_9ACTN</name>
<dbReference type="EMBL" id="JAMYJR010000040">
    <property type="protein sequence ID" value="MCO8275865.1"/>
    <property type="molecule type" value="Genomic_DNA"/>
</dbReference>
<protein>
    <submittedName>
        <fullName evidence="4">TetR/AcrR family transcriptional regulator</fullName>
    </submittedName>
</protein>
<dbReference type="Proteomes" id="UP001523369">
    <property type="component" value="Unassembled WGS sequence"/>
</dbReference>
<keyword evidence="5" id="KW-1185">Reference proteome</keyword>
<evidence type="ECO:0000313" key="4">
    <source>
        <dbReference type="EMBL" id="MCO8275865.1"/>
    </source>
</evidence>
<dbReference type="RefSeq" id="WP_253241900.1">
    <property type="nucleotide sequence ID" value="NZ_JAMYJR010000040.1"/>
</dbReference>
<dbReference type="PANTHER" id="PTHR30055">
    <property type="entry name" value="HTH-TYPE TRANSCRIPTIONAL REGULATOR RUTR"/>
    <property type="match status" value="1"/>
</dbReference>
<evidence type="ECO:0000256" key="2">
    <source>
        <dbReference type="PROSITE-ProRule" id="PRU00335"/>
    </source>
</evidence>
<dbReference type="InterPro" id="IPR036271">
    <property type="entry name" value="Tet_transcr_reg_TetR-rel_C_sf"/>
</dbReference>
<feature type="domain" description="HTH tetR-type" evidence="3">
    <location>
        <begin position="4"/>
        <end position="64"/>
    </location>
</feature>
<proteinExistence type="predicted"/>
<keyword evidence="1 2" id="KW-0238">DNA-binding</keyword>
<dbReference type="SUPFAM" id="SSF48498">
    <property type="entry name" value="Tetracyclin repressor-like, C-terminal domain"/>
    <property type="match status" value="1"/>
</dbReference>
<dbReference type="SUPFAM" id="SSF46689">
    <property type="entry name" value="Homeodomain-like"/>
    <property type="match status" value="1"/>
</dbReference>
<comment type="caution">
    <text evidence="4">The sequence shown here is derived from an EMBL/GenBank/DDBJ whole genome shotgun (WGS) entry which is preliminary data.</text>
</comment>
<evidence type="ECO:0000313" key="5">
    <source>
        <dbReference type="Proteomes" id="UP001523369"/>
    </source>
</evidence>
<dbReference type="Gene3D" id="1.10.357.10">
    <property type="entry name" value="Tetracycline Repressor, domain 2"/>
    <property type="match status" value="1"/>
</dbReference>
<dbReference type="PROSITE" id="PS50977">
    <property type="entry name" value="HTH_TETR_2"/>
    <property type="match status" value="1"/>
</dbReference>
<dbReference type="InterPro" id="IPR009057">
    <property type="entry name" value="Homeodomain-like_sf"/>
</dbReference>
<dbReference type="Gene3D" id="1.10.10.60">
    <property type="entry name" value="Homeodomain-like"/>
    <property type="match status" value="1"/>
</dbReference>
<dbReference type="PRINTS" id="PR00455">
    <property type="entry name" value="HTHTETR"/>
</dbReference>
<organism evidence="4 5">
    <name type="scientific">Paractinoplanes aksuensis</name>
    <dbReference type="NCBI Taxonomy" id="2939490"/>
    <lineage>
        <taxon>Bacteria</taxon>
        <taxon>Bacillati</taxon>
        <taxon>Actinomycetota</taxon>
        <taxon>Actinomycetes</taxon>
        <taxon>Micromonosporales</taxon>
        <taxon>Micromonosporaceae</taxon>
        <taxon>Paractinoplanes</taxon>
    </lineage>
</organism>